<dbReference type="EMBL" id="DVGC01000057">
    <property type="protein sequence ID" value="HIR06205.1"/>
    <property type="molecule type" value="Genomic_DNA"/>
</dbReference>
<dbReference type="InterPro" id="IPR023346">
    <property type="entry name" value="Lysozyme-like_dom_sf"/>
</dbReference>
<evidence type="ECO:0000256" key="11">
    <source>
        <dbReference type="ARBA" id="ARBA00023251"/>
    </source>
</evidence>
<keyword evidence="17" id="KW-0472">Membrane</keyword>
<gene>
    <name evidence="20" type="ORF">IAB28_09620</name>
</gene>
<name>A0A9D1A748_9FIRM</name>
<dbReference type="EC" id="3.4.16.4" evidence="3"/>
<feature type="transmembrane region" description="Helical" evidence="17">
    <location>
        <begin position="27"/>
        <end position="53"/>
    </location>
</feature>
<keyword evidence="5" id="KW-0121">Carboxypeptidase</keyword>
<keyword evidence="6" id="KW-0645">Protease</keyword>
<evidence type="ECO:0000256" key="12">
    <source>
        <dbReference type="ARBA" id="ARBA00023268"/>
    </source>
</evidence>
<feature type="region of interest" description="Disordered" evidence="16">
    <location>
        <begin position="856"/>
        <end position="884"/>
    </location>
</feature>
<keyword evidence="12" id="KW-0511">Multifunctional enzyme</keyword>
<evidence type="ECO:0000256" key="15">
    <source>
        <dbReference type="ARBA" id="ARBA00049902"/>
    </source>
</evidence>
<keyword evidence="8" id="KW-0808">Transferase</keyword>
<dbReference type="InterPro" id="IPR050396">
    <property type="entry name" value="Glycosyltr_51/Transpeptidase"/>
</dbReference>
<keyword evidence="17" id="KW-0812">Transmembrane</keyword>
<dbReference type="GO" id="GO:0005886">
    <property type="term" value="C:plasma membrane"/>
    <property type="evidence" value="ECO:0007669"/>
    <property type="project" value="UniProtKB-SubCell"/>
</dbReference>
<organism evidence="20 21">
    <name type="scientific">Candidatus Copromonas faecavium</name>
    <name type="common">nom. illeg.</name>
    <dbReference type="NCBI Taxonomy" id="2840740"/>
    <lineage>
        <taxon>Bacteria</taxon>
        <taxon>Bacillati</taxon>
        <taxon>Bacillota</taxon>
        <taxon>Clostridia</taxon>
        <taxon>Lachnospirales</taxon>
        <taxon>Lachnospiraceae</taxon>
        <taxon>Candidatus Copromonas (nom. illeg.)</taxon>
    </lineage>
</organism>
<proteinExistence type="predicted"/>
<dbReference type="InterPro" id="IPR012338">
    <property type="entry name" value="Beta-lactam/transpept-like"/>
</dbReference>
<dbReference type="SUPFAM" id="SSF56601">
    <property type="entry name" value="beta-lactamase/transpeptidase-like"/>
    <property type="match status" value="1"/>
</dbReference>
<comment type="caution">
    <text evidence="20">The sequence shown here is derived from an EMBL/GenBank/DDBJ whole genome shotgun (WGS) entry which is preliminary data.</text>
</comment>
<accession>A0A9D1A748</accession>
<dbReference type="GO" id="GO:0046677">
    <property type="term" value="P:response to antibiotic"/>
    <property type="evidence" value="ECO:0007669"/>
    <property type="project" value="UniProtKB-KW"/>
</dbReference>
<dbReference type="InterPro" id="IPR001264">
    <property type="entry name" value="Glyco_trans_51"/>
</dbReference>
<evidence type="ECO:0000256" key="7">
    <source>
        <dbReference type="ARBA" id="ARBA00022676"/>
    </source>
</evidence>
<dbReference type="InterPro" id="IPR036950">
    <property type="entry name" value="PBP_transglycosylase"/>
</dbReference>
<dbReference type="Pfam" id="PF00905">
    <property type="entry name" value="Transpeptidase"/>
    <property type="match status" value="1"/>
</dbReference>
<dbReference type="PANTHER" id="PTHR32282">
    <property type="entry name" value="BINDING PROTEIN TRANSPEPTIDASE, PUTATIVE-RELATED"/>
    <property type="match status" value="1"/>
</dbReference>
<feature type="domain" description="Glycosyl transferase family 51" evidence="19">
    <location>
        <begin position="85"/>
        <end position="265"/>
    </location>
</feature>
<feature type="domain" description="Penicillin-binding protein transpeptidase" evidence="18">
    <location>
        <begin position="444"/>
        <end position="698"/>
    </location>
</feature>
<dbReference type="SUPFAM" id="SSF53955">
    <property type="entry name" value="Lysozyme-like"/>
    <property type="match status" value="1"/>
</dbReference>
<dbReference type="InterPro" id="IPR001460">
    <property type="entry name" value="PCN-bd_Tpept"/>
</dbReference>
<dbReference type="GO" id="GO:0006508">
    <property type="term" value="P:proteolysis"/>
    <property type="evidence" value="ECO:0007669"/>
    <property type="project" value="UniProtKB-KW"/>
</dbReference>
<keyword evidence="7" id="KW-0328">Glycosyltransferase</keyword>
<dbReference type="AlphaFoldDB" id="A0A9D1A748"/>
<keyword evidence="9" id="KW-0378">Hydrolase</keyword>
<dbReference type="Proteomes" id="UP000824250">
    <property type="component" value="Unassembled WGS sequence"/>
</dbReference>
<evidence type="ECO:0000313" key="20">
    <source>
        <dbReference type="EMBL" id="HIR06205.1"/>
    </source>
</evidence>
<evidence type="ECO:0000256" key="4">
    <source>
        <dbReference type="ARBA" id="ARBA00018638"/>
    </source>
</evidence>
<comment type="catalytic activity">
    <reaction evidence="15">
        <text>[GlcNAc-(1-&gt;4)-Mur2Ac(oyl-L-Ala-gamma-D-Glu-L-Lys-D-Ala-D-Ala)](n)-di-trans,octa-cis-undecaprenyl diphosphate + beta-D-GlcNAc-(1-&gt;4)-Mur2Ac(oyl-L-Ala-gamma-D-Glu-L-Lys-D-Ala-D-Ala)-di-trans,octa-cis-undecaprenyl diphosphate = [GlcNAc-(1-&gt;4)-Mur2Ac(oyl-L-Ala-gamma-D-Glu-L-Lys-D-Ala-D-Ala)](n+1)-di-trans,octa-cis-undecaprenyl diphosphate + di-trans,octa-cis-undecaprenyl diphosphate + H(+)</text>
        <dbReference type="Rhea" id="RHEA:23708"/>
        <dbReference type="Rhea" id="RHEA-COMP:9602"/>
        <dbReference type="Rhea" id="RHEA-COMP:9603"/>
        <dbReference type="ChEBI" id="CHEBI:15378"/>
        <dbReference type="ChEBI" id="CHEBI:58405"/>
        <dbReference type="ChEBI" id="CHEBI:60033"/>
        <dbReference type="ChEBI" id="CHEBI:78435"/>
        <dbReference type="EC" id="2.4.99.28"/>
    </reaction>
</comment>
<comment type="subcellular location">
    <subcellularLocation>
        <location evidence="2">Cell membrane</location>
        <topology evidence="2">Single-pass type II membrane protein</topology>
    </subcellularLocation>
</comment>
<keyword evidence="11" id="KW-0046">Antibiotic resistance</keyword>
<evidence type="ECO:0000256" key="8">
    <source>
        <dbReference type="ARBA" id="ARBA00022679"/>
    </source>
</evidence>
<evidence type="ECO:0000256" key="9">
    <source>
        <dbReference type="ARBA" id="ARBA00022801"/>
    </source>
</evidence>
<reference evidence="20" key="2">
    <citation type="journal article" date="2021" name="PeerJ">
        <title>Extensive microbial diversity within the chicken gut microbiome revealed by metagenomics and culture.</title>
        <authorList>
            <person name="Gilroy R."/>
            <person name="Ravi A."/>
            <person name="Getino M."/>
            <person name="Pursley I."/>
            <person name="Horton D.L."/>
            <person name="Alikhan N.F."/>
            <person name="Baker D."/>
            <person name="Gharbi K."/>
            <person name="Hall N."/>
            <person name="Watson M."/>
            <person name="Adriaenssens E.M."/>
            <person name="Foster-Nyarko E."/>
            <person name="Jarju S."/>
            <person name="Secka A."/>
            <person name="Antonio M."/>
            <person name="Oren A."/>
            <person name="Chaudhuri R.R."/>
            <person name="La Ragione R."/>
            <person name="Hildebrand F."/>
            <person name="Pallen M.J."/>
        </authorList>
    </citation>
    <scope>NUCLEOTIDE SEQUENCE</scope>
    <source>
        <strain evidence="20">CHK180-2868</strain>
    </source>
</reference>
<evidence type="ECO:0000256" key="5">
    <source>
        <dbReference type="ARBA" id="ARBA00022645"/>
    </source>
</evidence>
<evidence type="ECO:0000256" key="10">
    <source>
        <dbReference type="ARBA" id="ARBA00022968"/>
    </source>
</evidence>
<dbReference type="EC" id="2.4.99.28" evidence="14"/>
<evidence type="ECO:0000256" key="1">
    <source>
        <dbReference type="ARBA" id="ARBA00002624"/>
    </source>
</evidence>
<reference evidence="20" key="1">
    <citation type="submission" date="2020-10" db="EMBL/GenBank/DDBJ databases">
        <authorList>
            <person name="Gilroy R."/>
        </authorList>
    </citation>
    <scope>NUCLEOTIDE SEQUENCE</scope>
    <source>
        <strain evidence="20">CHK180-2868</strain>
    </source>
</reference>
<evidence type="ECO:0000256" key="14">
    <source>
        <dbReference type="ARBA" id="ARBA00044770"/>
    </source>
</evidence>
<comment type="function">
    <text evidence="1">Cell wall formation. Synthesis of cross-linked peptidoglycan from the lipid intermediates. The enzyme has a penicillin-insensitive transglycosylase N-terminal domain (formation of linear glycan strands) and a penicillin-sensitive transpeptidase C-terminal domain (cross-linking of the peptide subunits).</text>
</comment>
<sequence>MNYGKNEVSRKLRHISSKTEKITSRMIFLFVKLILVIILLMMAFAVSLGYGAFKGMIDSAPEIDVASIEPSGYATMVYDSKGNLTETLVKSGANRLEATYEELPQCLIDAFVAIEDARFWSHKGIDIRSILRAAVGVMTGEPAGGGSTITQQLIKNNIFEGGNEDTFGEKLERKIQEQYLAVQLEQIMDKKIILKNYLNTINLGNNTLGVKAAALRYFNKDVSDLTLSEATVIAGITQAPTRYNPLTETGRKNNEEKRRVILQYMYEQGKISKKDQEEALADDVYSRITNVNLTAQENETPYSYFTDELITQVMEALQDKLGYTETQASNLLFSGGLEIHTTQDPDIQTIVDEEINNPDNYDVVYYSVDYQLSVTHADGTTTHYSDESMGSYFRNDLGRSSFNGLFNTKEEADEAIALYKDAMVQEGDQILGEVVHYVLQPQISFVLMDQSTGYVKAISGGRGEKEVSRSLNRATETLRQPGSTFKVITSFAPALDACGANLSSVYYDAPFTVGSKTFRNWYSSKGYMGYSTIRDGIVYSMNIVAVRCMMETVTPQLGVEYARNFGITSMTDTDYNAATALGGITKGVSNLELTAAYATIANQGIYTKPVFFTKILDHNGKVLLENTPETKRVLKDSTAFLLTDAMSQSMESSRMYGSGNLYSTSTSANLPNMSNAGKSGTTTSNNDIWFVGYTPYYTAGIWSGCDNNQKISAIGSSTSYHKIIWKNIMSRVHEGLADTGFPVPSSITTVSVCRKSGKLASPGVCENDPRGSAVYTEYFAKGSEPTEVCDHHMTTTVCSASGGLPTEFCPEELKVSRTFMITPEGETGQTADTPYRLPGYCTVHTQAAVILPSESETMPAETISPSGPGSPSVGSVIPIGPGYE</sequence>
<keyword evidence="10" id="KW-0735">Signal-anchor</keyword>
<evidence type="ECO:0000256" key="3">
    <source>
        <dbReference type="ARBA" id="ARBA00012448"/>
    </source>
</evidence>
<protein>
    <recommendedName>
        <fullName evidence="4">Penicillin-binding protein 1A</fullName>
        <ecNumber evidence="14">2.4.99.28</ecNumber>
        <ecNumber evidence="3">3.4.16.4</ecNumber>
    </recommendedName>
</protein>
<dbReference type="GO" id="GO:0008955">
    <property type="term" value="F:peptidoglycan glycosyltransferase activity"/>
    <property type="evidence" value="ECO:0007669"/>
    <property type="project" value="UniProtKB-EC"/>
</dbReference>
<dbReference type="Gene3D" id="3.40.710.10">
    <property type="entry name" value="DD-peptidase/beta-lactamase superfamily"/>
    <property type="match status" value="1"/>
</dbReference>
<feature type="compositionally biased region" description="Low complexity" evidence="16">
    <location>
        <begin position="863"/>
        <end position="884"/>
    </location>
</feature>
<evidence type="ECO:0000259" key="18">
    <source>
        <dbReference type="Pfam" id="PF00905"/>
    </source>
</evidence>
<keyword evidence="17" id="KW-1133">Transmembrane helix</keyword>
<dbReference type="GO" id="GO:0008658">
    <property type="term" value="F:penicillin binding"/>
    <property type="evidence" value="ECO:0007669"/>
    <property type="project" value="InterPro"/>
</dbReference>
<evidence type="ECO:0000256" key="6">
    <source>
        <dbReference type="ARBA" id="ARBA00022670"/>
    </source>
</evidence>
<dbReference type="PANTHER" id="PTHR32282:SF33">
    <property type="entry name" value="PEPTIDOGLYCAN GLYCOSYLTRANSFERASE"/>
    <property type="match status" value="1"/>
</dbReference>
<dbReference type="Pfam" id="PF00912">
    <property type="entry name" value="Transgly"/>
    <property type="match status" value="1"/>
</dbReference>
<dbReference type="Gene3D" id="1.10.3810.10">
    <property type="entry name" value="Biosynthetic peptidoglycan transglycosylase-like"/>
    <property type="match status" value="1"/>
</dbReference>
<evidence type="ECO:0000256" key="16">
    <source>
        <dbReference type="SAM" id="MobiDB-lite"/>
    </source>
</evidence>
<dbReference type="GO" id="GO:0009002">
    <property type="term" value="F:serine-type D-Ala-D-Ala carboxypeptidase activity"/>
    <property type="evidence" value="ECO:0007669"/>
    <property type="project" value="UniProtKB-EC"/>
</dbReference>
<evidence type="ECO:0000259" key="19">
    <source>
        <dbReference type="Pfam" id="PF00912"/>
    </source>
</evidence>
<evidence type="ECO:0000256" key="2">
    <source>
        <dbReference type="ARBA" id="ARBA00004401"/>
    </source>
</evidence>
<evidence type="ECO:0000256" key="17">
    <source>
        <dbReference type="SAM" id="Phobius"/>
    </source>
</evidence>
<evidence type="ECO:0000313" key="21">
    <source>
        <dbReference type="Proteomes" id="UP000824250"/>
    </source>
</evidence>
<evidence type="ECO:0000256" key="13">
    <source>
        <dbReference type="ARBA" id="ARBA00034000"/>
    </source>
</evidence>
<comment type="catalytic activity">
    <reaction evidence="13">
        <text>Preferential cleavage: (Ac)2-L-Lys-D-Ala-|-D-Ala. Also transpeptidation of peptidyl-alanyl moieties that are N-acyl substituents of D-alanine.</text>
        <dbReference type="EC" id="3.4.16.4"/>
    </reaction>
</comment>